<name>A0ABT1L3I6_9GAMM</name>
<dbReference type="Proteomes" id="UP001320768">
    <property type="component" value="Unassembled WGS sequence"/>
</dbReference>
<evidence type="ECO:0000313" key="1">
    <source>
        <dbReference type="EMBL" id="MCP8351787.1"/>
    </source>
</evidence>
<keyword evidence="2" id="KW-1185">Reference proteome</keyword>
<proteinExistence type="predicted"/>
<protein>
    <submittedName>
        <fullName evidence="1">Ankyrin repeat domain-containing protein</fullName>
    </submittedName>
</protein>
<evidence type="ECO:0000313" key="2">
    <source>
        <dbReference type="Proteomes" id="UP001320768"/>
    </source>
</evidence>
<dbReference type="SUPFAM" id="SSF48403">
    <property type="entry name" value="Ankyrin repeat"/>
    <property type="match status" value="1"/>
</dbReference>
<dbReference type="EMBL" id="JAKUDN010000001">
    <property type="protein sequence ID" value="MCP8351787.1"/>
    <property type="molecule type" value="Genomic_DNA"/>
</dbReference>
<dbReference type="InterPro" id="IPR036770">
    <property type="entry name" value="Ankyrin_rpt-contain_sf"/>
</dbReference>
<comment type="caution">
    <text evidence="1">The sequence shown here is derived from an EMBL/GenBank/DDBJ whole genome shotgun (WGS) entry which is preliminary data.</text>
</comment>
<accession>A0ABT1L3I6</accession>
<organism evidence="1 2">
    <name type="scientific">Candidatus Synchoanobacter obligatus</name>
    <dbReference type="NCBI Taxonomy" id="2919597"/>
    <lineage>
        <taxon>Bacteria</taxon>
        <taxon>Pseudomonadati</taxon>
        <taxon>Pseudomonadota</taxon>
        <taxon>Gammaproteobacteria</taxon>
        <taxon>Candidatus Comchoanobacterales</taxon>
        <taxon>Candidatus Comchoanobacteraceae</taxon>
        <taxon>Candidatus Synchoanobacter</taxon>
    </lineage>
</organism>
<gene>
    <name evidence="1" type="ORF">MKS91_00555</name>
</gene>
<reference evidence="1 2" key="1">
    <citation type="journal article" date="2022" name="Nat. Microbiol.">
        <title>The microbiome of a bacterivorous marine choanoflagellate contains a resource-demanding obligate bacterial associate.</title>
        <authorList>
            <person name="Needham D.M."/>
            <person name="Poirier C."/>
            <person name="Bachy C."/>
            <person name="George E.E."/>
            <person name="Wilken S."/>
            <person name="Yung C.C.M."/>
            <person name="Limardo A.J."/>
            <person name="Morando M."/>
            <person name="Sudek L."/>
            <person name="Malmstrom R.R."/>
            <person name="Keeling P.J."/>
            <person name="Santoro A.E."/>
            <person name="Worden A.Z."/>
        </authorList>
    </citation>
    <scope>NUCLEOTIDE SEQUENCE [LARGE SCALE GENOMIC DNA]</scope>
    <source>
        <strain evidence="1 2">Comchoano-2</strain>
    </source>
</reference>
<sequence length="317" mass="35985">MIKGRAVDEWQHELVNPELAKDPRIFQVLFDQVCHAIVAQSQEKEMLDVFKHCLQQGACLDLLYGGETSVLAMVYDESWPQTVHARTFMQMLINAGIRNDYWEHPASTIAHAAVIQGDPEMLALLQKAGVDMTMVDGLGETPIDLAIKYEPKPECHEVLQRAIMPECQLAESIKLGLIPRVIQRLRLSPLLGRIQAQIKTILCVDARRANGDLVNLPLEIWAFIINHYWLSTLRSVCGLKLVEGAEEYVCELAFPFVRSQLRLMFNLATDGGVGALSLVYYDDAKKKVFNDVFKQECMKVYLIEECDMAIRRPQREL</sequence>
<dbReference type="Gene3D" id="1.25.40.20">
    <property type="entry name" value="Ankyrin repeat-containing domain"/>
    <property type="match status" value="1"/>
</dbReference>
<dbReference type="RefSeq" id="WP_258568901.1">
    <property type="nucleotide sequence ID" value="NZ_JAKUDN010000001.1"/>
</dbReference>